<accession>A0ABS3M4N0</accession>
<dbReference type="RefSeq" id="WP_107581237.1">
    <property type="nucleotide sequence ID" value="NZ_JAERMS010000010.1"/>
</dbReference>
<comment type="caution">
    <text evidence="2">The sequence shown here is derived from an EMBL/GenBank/DDBJ whole genome shotgun (WGS) entry which is preliminary data.</text>
</comment>
<dbReference type="Pfam" id="PF21012">
    <property type="entry name" value="DUF6850"/>
    <property type="match status" value="1"/>
</dbReference>
<proteinExistence type="predicted"/>
<dbReference type="EMBL" id="JAERMS010000010">
    <property type="protein sequence ID" value="MBO1363128.1"/>
    <property type="molecule type" value="Genomic_DNA"/>
</dbReference>
<evidence type="ECO:0000313" key="2">
    <source>
        <dbReference type="EMBL" id="MBO1363128.1"/>
    </source>
</evidence>
<evidence type="ECO:0000313" key="3">
    <source>
        <dbReference type="Proteomes" id="UP000664265"/>
    </source>
</evidence>
<protein>
    <recommendedName>
        <fullName evidence="1">DUF6850 domain-containing protein</fullName>
    </recommendedName>
</protein>
<evidence type="ECO:0000259" key="1">
    <source>
        <dbReference type="Pfam" id="PF21012"/>
    </source>
</evidence>
<organism evidence="2 3">
    <name type="scientific">Prevotella illustrans</name>
    <dbReference type="NCBI Taxonomy" id="2800387"/>
    <lineage>
        <taxon>Bacteria</taxon>
        <taxon>Pseudomonadati</taxon>
        <taxon>Bacteroidota</taxon>
        <taxon>Bacteroidia</taxon>
        <taxon>Bacteroidales</taxon>
        <taxon>Prevotellaceae</taxon>
        <taxon>Prevotella</taxon>
    </lineage>
</organism>
<reference evidence="2 3" key="1">
    <citation type="submission" date="2021-01" db="EMBL/GenBank/DDBJ databases">
        <title>Prevotella A2931 sp. nov.</title>
        <authorList>
            <person name="Buhl M."/>
            <person name="Oberhettinger P."/>
        </authorList>
    </citation>
    <scope>NUCLEOTIDE SEQUENCE [LARGE SCALE GENOMIC DNA]</scope>
    <source>
        <strain evidence="2 3">A2931</strain>
    </source>
</reference>
<dbReference type="Proteomes" id="UP000664265">
    <property type="component" value="Unassembled WGS sequence"/>
</dbReference>
<keyword evidence="3" id="KW-1185">Reference proteome</keyword>
<feature type="domain" description="DUF6850" evidence="1">
    <location>
        <begin position="74"/>
        <end position="509"/>
    </location>
</feature>
<name>A0ABS3M4N0_9BACT</name>
<dbReference type="InterPro" id="IPR049236">
    <property type="entry name" value="DUF6850"/>
</dbReference>
<dbReference type="PROSITE" id="PS51257">
    <property type="entry name" value="PROKAR_LIPOPROTEIN"/>
    <property type="match status" value="1"/>
</dbReference>
<gene>
    <name evidence="2" type="ORF">JHU38_04945</name>
</gene>
<sequence length="555" mass="63987">MMRNIRIYLTAFVLVACNQLYAQRLLDRVNHSLSPSEDRYHVTLSDFTLTDAKTVYANPAFTQWHKQNDTTLYKRSAIVYAGLAGADSKGDFIPYEGNAYTDYRIGAYGEYTTPRSGTLSGRIQYAQGKHRNIGWSAMRLPELYFPYISTDSCGGDFKFDSYFAEGNYAFTLNEWTLGAKASFYGEQAYRLTDPRALNNTTWLRFNTGVARRFGRSLLLLDVGYGRNKQHVQLRYWRPGQQDRFFVCYGFGLYDTRQSAVSFGKSRMYYIDEFNARLQYLSSQTRSLRLHASLGYSFDHMKTEESDIYNLYESRSHQLSPLIRLTFDPRNDWQFELGAMGAIILRKGYENIIEEYLIDKENNIYDFRTIDTRQNYIRNTGRFSAALKASRRIARLELSLQGGATTESYEEKYKVDGHRIRVSTITPHVKIGIDRQGTRDDIGLSILYARQRVVNNDYNVSFQNGQIARLDFQQAFAPYAFRCAELDKVVASVTWQHRMKKIDVGLNAKLYLADGNRKNDVSYTGTIGFPSTAPMIRATPDKHQEYWASLTTFVAF</sequence>